<protein>
    <submittedName>
        <fullName evidence="1">Uncharacterized protein</fullName>
    </submittedName>
</protein>
<organism evidence="1 2">
    <name type="scientific">Azospirillum oleiclasticum</name>
    <dbReference type="NCBI Taxonomy" id="2735135"/>
    <lineage>
        <taxon>Bacteria</taxon>
        <taxon>Pseudomonadati</taxon>
        <taxon>Pseudomonadota</taxon>
        <taxon>Alphaproteobacteria</taxon>
        <taxon>Rhodospirillales</taxon>
        <taxon>Azospirillaceae</taxon>
        <taxon>Azospirillum</taxon>
    </lineage>
</organism>
<keyword evidence="2" id="KW-1185">Reference proteome</keyword>
<evidence type="ECO:0000313" key="1">
    <source>
        <dbReference type="EMBL" id="NYZ20009.1"/>
    </source>
</evidence>
<dbReference type="EMBL" id="JABFDB010000005">
    <property type="protein sequence ID" value="NYZ20009.1"/>
    <property type="molecule type" value="Genomic_DNA"/>
</dbReference>
<gene>
    <name evidence="1" type="ORF">HND93_09810</name>
</gene>
<name>A0ABX2T6P3_9PROT</name>
<reference evidence="1 2" key="1">
    <citation type="submission" date="2020-05" db="EMBL/GenBank/DDBJ databases">
        <title>Azospirillum oleiclasticum sp. nov, a nitrogen-fixing and heavy crude oil-emulsifying bacterium isolated from the crude oil of Yumen Oilfield.</title>
        <authorList>
            <person name="Wu D."/>
            <person name="Cai M."/>
            <person name="Zhang X."/>
        </authorList>
    </citation>
    <scope>NUCLEOTIDE SEQUENCE [LARGE SCALE GENOMIC DNA]</scope>
    <source>
        <strain evidence="1 2">ROY-1-1-2</strain>
    </source>
</reference>
<evidence type="ECO:0000313" key="2">
    <source>
        <dbReference type="Proteomes" id="UP000584642"/>
    </source>
</evidence>
<accession>A0ABX2T6P3</accession>
<dbReference type="Proteomes" id="UP000584642">
    <property type="component" value="Unassembled WGS sequence"/>
</dbReference>
<comment type="caution">
    <text evidence="1">The sequence shown here is derived from an EMBL/GenBank/DDBJ whole genome shotgun (WGS) entry which is preliminary data.</text>
</comment>
<proteinExistence type="predicted"/>
<dbReference type="RefSeq" id="WP_180281779.1">
    <property type="nucleotide sequence ID" value="NZ_JABFDB010000005.1"/>
</dbReference>
<sequence length="111" mass="12048">MRAMWQGIGLIIVAVFLVRACGGGAEPPPVPSIVPELDAASMCHDAIQQRAPGFNVRMGHSFHTDQVFHFTYIPADAQLAPTTQTVAACVVSRVNKRISYLSIRGETFIHS</sequence>